<evidence type="ECO:0000256" key="2">
    <source>
        <dbReference type="ARBA" id="ARBA00022692"/>
    </source>
</evidence>
<keyword evidence="5 7" id="KW-1133">Transmembrane helix</keyword>
<dbReference type="PROSITE" id="PS50929">
    <property type="entry name" value="ABC_TM1F"/>
    <property type="match status" value="1"/>
</dbReference>
<evidence type="ECO:0000313" key="10">
    <source>
        <dbReference type="EMBL" id="GGF17643.1"/>
    </source>
</evidence>
<dbReference type="Proteomes" id="UP000647339">
    <property type="component" value="Unassembled WGS sequence"/>
</dbReference>
<dbReference type="PROSITE" id="PS50893">
    <property type="entry name" value="ABC_TRANSPORTER_2"/>
    <property type="match status" value="1"/>
</dbReference>
<evidence type="ECO:0000256" key="6">
    <source>
        <dbReference type="ARBA" id="ARBA00023136"/>
    </source>
</evidence>
<dbReference type="InterPro" id="IPR011527">
    <property type="entry name" value="ABC1_TM_dom"/>
</dbReference>
<dbReference type="PROSITE" id="PS00211">
    <property type="entry name" value="ABC_TRANSPORTER_1"/>
    <property type="match status" value="1"/>
</dbReference>
<keyword evidence="11" id="KW-1185">Reference proteome</keyword>
<dbReference type="Gene3D" id="1.20.1560.10">
    <property type="entry name" value="ABC transporter type 1, transmembrane domain"/>
    <property type="match status" value="1"/>
</dbReference>
<keyword evidence="2 7" id="KW-0812">Transmembrane</keyword>
<dbReference type="InterPro" id="IPR003439">
    <property type="entry name" value="ABC_transporter-like_ATP-bd"/>
</dbReference>
<accession>A0ABQ1UFU5</accession>
<evidence type="ECO:0000256" key="1">
    <source>
        <dbReference type="ARBA" id="ARBA00004651"/>
    </source>
</evidence>
<dbReference type="SMART" id="SM00382">
    <property type="entry name" value="AAA"/>
    <property type="match status" value="1"/>
</dbReference>
<evidence type="ECO:0000313" key="11">
    <source>
        <dbReference type="Proteomes" id="UP000647339"/>
    </source>
</evidence>
<comment type="caution">
    <text evidence="10">The sequence shown here is derived from an EMBL/GenBank/DDBJ whole genome shotgun (WGS) entry which is preliminary data.</text>
</comment>
<dbReference type="InterPro" id="IPR003593">
    <property type="entry name" value="AAA+_ATPase"/>
</dbReference>
<evidence type="ECO:0000256" key="5">
    <source>
        <dbReference type="ARBA" id="ARBA00022989"/>
    </source>
</evidence>
<dbReference type="Gene3D" id="3.40.50.300">
    <property type="entry name" value="P-loop containing nucleotide triphosphate hydrolases"/>
    <property type="match status" value="1"/>
</dbReference>
<name>A0ABQ1UFU5_9BACT</name>
<feature type="domain" description="ABC transporter" evidence="8">
    <location>
        <begin position="104"/>
        <end position="340"/>
    </location>
</feature>
<dbReference type="InterPro" id="IPR027417">
    <property type="entry name" value="P-loop_NTPase"/>
</dbReference>
<evidence type="ECO:0000256" key="4">
    <source>
        <dbReference type="ARBA" id="ARBA00022840"/>
    </source>
</evidence>
<organism evidence="10 11">
    <name type="scientific">Echinicola rosea</name>
    <dbReference type="NCBI Taxonomy" id="1807691"/>
    <lineage>
        <taxon>Bacteria</taxon>
        <taxon>Pseudomonadati</taxon>
        <taxon>Bacteroidota</taxon>
        <taxon>Cytophagia</taxon>
        <taxon>Cytophagales</taxon>
        <taxon>Cyclobacteriaceae</taxon>
        <taxon>Echinicola</taxon>
    </lineage>
</organism>
<dbReference type="Pfam" id="PF00005">
    <property type="entry name" value="ABC_tran"/>
    <property type="match status" value="1"/>
</dbReference>
<dbReference type="SUPFAM" id="SSF90123">
    <property type="entry name" value="ABC transporter transmembrane region"/>
    <property type="match status" value="1"/>
</dbReference>
<feature type="transmembrane region" description="Helical" evidence="7">
    <location>
        <begin position="12"/>
        <end position="32"/>
    </location>
</feature>
<gene>
    <name evidence="10" type="ORF">GCM10011339_01950</name>
</gene>
<dbReference type="PANTHER" id="PTHR24221:SF654">
    <property type="entry name" value="ATP-BINDING CASSETTE SUB-FAMILY B MEMBER 6"/>
    <property type="match status" value="1"/>
</dbReference>
<proteinExistence type="predicted"/>
<keyword evidence="4" id="KW-0067">ATP-binding</keyword>
<keyword evidence="3" id="KW-0547">Nucleotide-binding</keyword>
<feature type="transmembrane region" description="Helical" evidence="7">
    <location>
        <begin position="44"/>
        <end position="65"/>
    </location>
</feature>
<sequence length="347" mass="38288">MAIVANKFGFFTQLVSAVFLSLMFALGVWMILEGHLLLGELMAVLAVGGGIIPGAASLIIANIQLQEAKVAFDRLYEIASLEKENPGKDKGMKEIHLGEQGNKLAMENVSFRFAGQRTILSDVNFSLDQGRMVALFGQVGSGKTTLVNLLQGFYTPEKGCLKLGDKTMDNWLLANWRKQLAVVSQTEKVFNTTILDNICLSHDAEEWRRCVEFLNQSGLERFFGQFDQGVMTLCGENGRNLSGGQRQLVAIARALYKQPMFLVLDEATSAMDFDTERQLLLLLKRAMYGQGMGVMLVTHRVGLAKQADRILILKQGSITGEGAHEALVLGNNEYAEAYQQIISETIK</sequence>
<keyword evidence="6 7" id="KW-0472">Membrane</keyword>
<protein>
    <recommendedName>
        <fullName evidence="12">ABC transporter ATP-binding protein</fullName>
    </recommendedName>
</protein>
<evidence type="ECO:0000259" key="8">
    <source>
        <dbReference type="PROSITE" id="PS50893"/>
    </source>
</evidence>
<dbReference type="InterPro" id="IPR036640">
    <property type="entry name" value="ABC1_TM_sf"/>
</dbReference>
<feature type="domain" description="ABC transmembrane type-1" evidence="9">
    <location>
        <begin position="1"/>
        <end position="67"/>
    </location>
</feature>
<evidence type="ECO:0000256" key="7">
    <source>
        <dbReference type="SAM" id="Phobius"/>
    </source>
</evidence>
<dbReference type="SUPFAM" id="SSF52540">
    <property type="entry name" value="P-loop containing nucleoside triphosphate hydrolases"/>
    <property type="match status" value="1"/>
</dbReference>
<dbReference type="InterPro" id="IPR017871">
    <property type="entry name" value="ABC_transporter-like_CS"/>
</dbReference>
<dbReference type="PANTHER" id="PTHR24221">
    <property type="entry name" value="ATP-BINDING CASSETTE SUB-FAMILY B"/>
    <property type="match status" value="1"/>
</dbReference>
<evidence type="ECO:0008006" key="12">
    <source>
        <dbReference type="Google" id="ProtNLM"/>
    </source>
</evidence>
<dbReference type="EMBL" id="BMIU01000001">
    <property type="protein sequence ID" value="GGF17643.1"/>
    <property type="molecule type" value="Genomic_DNA"/>
</dbReference>
<evidence type="ECO:0000259" key="9">
    <source>
        <dbReference type="PROSITE" id="PS50929"/>
    </source>
</evidence>
<evidence type="ECO:0000256" key="3">
    <source>
        <dbReference type="ARBA" id="ARBA00022741"/>
    </source>
</evidence>
<comment type="subcellular location">
    <subcellularLocation>
        <location evidence="1">Cell membrane</location>
        <topology evidence="1">Multi-pass membrane protein</topology>
    </subcellularLocation>
</comment>
<reference evidence="11" key="1">
    <citation type="journal article" date="2019" name="Int. J. Syst. Evol. Microbiol.">
        <title>The Global Catalogue of Microorganisms (GCM) 10K type strain sequencing project: providing services to taxonomists for standard genome sequencing and annotation.</title>
        <authorList>
            <consortium name="The Broad Institute Genomics Platform"/>
            <consortium name="The Broad Institute Genome Sequencing Center for Infectious Disease"/>
            <person name="Wu L."/>
            <person name="Ma J."/>
        </authorList>
    </citation>
    <scope>NUCLEOTIDE SEQUENCE [LARGE SCALE GENOMIC DNA]</scope>
    <source>
        <strain evidence="11">CGMCC 1.15407</strain>
    </source>
</reference>
<dbReference type="InterPro" id="IPR039421">
    <property type="entry name" value="Type_1_exporter"/>
</dbReference>